<dbReference type="EMBL" id="JANBUL010000062">
    <property type="protein sequence ID" value="KAJ2782794.1"/>
    <property type="molecule type" value="Genomic_DNA"/>
</dbReference>
<dbReference type="AlphaFoldDB" id="A0A9W8HDZ1"/>
<name>A0A9W8HDZ1_9FUNG</name>
<evidence type="ECO:0000313" key="1">
    <source>
        <dbReference type="EMBL" id="KAJ2782794.1"/>
    </source>
</evidence>
<dbReference type="Proteomes" id="UP001140217">
    <property type="component" value="Unassembled WGS sequence"/>
</dbReference>
<dbReference type="OrthoDB" id="5559863at2759"/>
<comment type="caution">
    <text evidence="1">The sequence shown here is derived from an EMBL/GenBank/DDBJ whole genome shotgun (WGS) entry which is preliminary data.</text>
</comment>
<protein>
    <submittedName>
        <fullName evidence="1">Uncharacterized protein</fullName>
    </submittedName>
</protein>
<keyword evidence="2" id="KW-1185">Reference proteome</keyword>
<sequence length="456" mass="49964">MYFDAVKTNLGLVVSGGYARMARRVGIVVSSKTDPIRDFALAVDLLQRVSSEWGAARTLYASVEMELIYSDSEPDPASYSPKVQEVGSTLAALLPAVRNLMILDDSQSAAINALYRRLVGIYAGQLRRFDGPYSDIVPDDAAFRQLRRLDHRYGYSSVSLLPRVCPASLEEVTMHTLPVDHMWPALGVKDTARAIDFPLLRSLNLMYAFSSNEAQTQGWQLRALRFPALERLRLVCNYKRCPFVEQAEFPPELAMLDVTARSEVLEHIASKPVAVTKCIVLNVVSSESDQGVLAHVGRILEKARDGAEVALEIKSRSLRVPPESIACAALTSLRVEAPMTADAMLVLIQRLPRLVDLALGCVTLDNARLDVLIPGPGDPAPAPTSTALRRISVWLDGGDRMPEKSALVAKYLLLTVPTLVALISPITPWAPMVQFVGEYSARYPHLAQVNIVAHGV</sequence>
<proteinExistence type="predicted"/>
<reference evidence="1" key="1">
    <citation type="submission" date="2022-07" db="EMBL/GenBank/DDBJ databases">
        <title>Phylogenomic reconstructions and comparative analyses of Kickxellomycotina fungi.</title>
        <authorList>
            <person name="Reynolds N.K."/>
            <person name="Stajich J.E."/>
            <person name="Barry K."/>
            <person name="Grigoriev I.V."/>
            <person name="Crous P."/>
            <person name="Smith M.E."/>
        </authorList>
    </citation>
    <scope>NUCLEOTIDE SEQUENCE</scope>
    <source>
        <strain evidence="1">NBRC 105414</strain>
    </source>
</reference>
<evidence type="ECO:0000313" key="2">
    <source>
        <dbReference type="Proteomes" id="UP001140217"/>
    </source>
</evidence>
<organism evidence="1 2">
    <name type="scientific">Coemansia javaensis</name>
    <dbReference type="NCBI Taxonomy" id="2761396"/>
    <lineage>
        <taxon>Eukaryota</taxon>
        <taxon>Fungi</taxon>
        <taxon>Fungi incertae sedis</taxon>
        <taxon>Zoopagomycota</taxon>
        <taxon>Kickxellomycotina</taxon>
        <taxon>Kickxellomycetes</taxon>
        <taxon>Kickxellales</taxon>
        <taxon>Kickxellaceae</taxon>
        <taxon>Coemansia</taxon>
    </lineage>
</organism>
<gene>
    <name evidence="1" type="ORF">H4R18_002066</name>
</gene>
<accession>A0A9W8HDZ1</accession>